<reference evidence="5" key="1">
    <citation type="journal article" date="2019" name="Int. J. Syst. Evol. Microbiol.">
        <title>The Global Catalogue of Microorganisms (GCM) 10K type strain sequencing project: providing services to taxonomists for standard genome sequencing and annotation.</title>
        <authorList>
            <consortium name="The Broad Institute Genomics Platform"/>
            <consortium name="The Broad Institute Genome Sequencing Center for Infectious Disease"/>
            <person name="Wu L."/>
            <person name="Ma J."/>
        </authorList>
    </citation>
    <scope>NUCLEOTIDE SEQUENCE [LARGE SCALE GENOMIC DNA]</scope>
    <source>
        <strain evidence="5">CCM 8479</strain>
    </source>
</reference>
<keyword evidence="3" id="KW-0812">Transmembrane</keyword>
<dbReference type="Proteomes" id="UP001596156">
    <property type="component" value="Unassembled WGS sequence"/>
</dbReference>
<name>A0ABW0D2U9_STRFI</name>
<evidence type="ECO:0000313" key="4">
    <source>
        <dbReference type="EMBL" id="MFC5223425.1"/>
    </source>
</evidence>
<dbReference type="EMBL" id="JBHSKL010000003">
    <property type="protein sequence ID" value="MFC5223425.1"/>
    <property type="molecule type" value="Genomic_DNA"/>
</dbReference>
<evidence type="ECO:0000256" key="2">
    <source>
        <dbReference type="SAM" id="MobiDB-lite"/>
    </source>
</evidence>
<keyword evidence="3" id="KW-0472">Membrane</keyword>
<feature type="region of interest" description="Disordered" evidence="2">
    <location>
        <begin position="54"/>
        <end position="77"/>
    </location>
</feature>
<dbReference type="InterPro" id="IPR012291">
    <property type="entry name" value="CBM2_carb-bd_dom_sf"/>
</dbReference>
<keyword evidence="5" id="KW-1185">Reference proteome</keyword>
<sequence length="129" mass="12635">MTVTVIREGAASGPLLPARARALFLVLVSLLAALPAAGLVVTTGGWGGGQRPGTTVADTGDVPAPGWTVDRTLPDGRWTDGPWRGSAAHPGRGVVVHGGSRGPGGSAALGRVVPGAGDDGGTSLPCRVG</sequence>
<keyword evidence="1" id="KW-0119">Carbohydrate metabolism</keyword>
<keyword evidence="1" id="KW-0624">Polysaccharide degradation</keyword>
<feature type="transmembrane region" description="Helical" evidence="3">
    <location>
        <begin position="22"/>
        <end position="41"/>
    </location>
</feature>
<dbReference type="Gene3D" id="2.60.40.290">
    <property type="match status" value="1"/>
</dbReference>
<evidence type="ECO:0000256" key="3">
    <source>
        <dbReference type="SAM" id="Phobius"/>
    </source>
</evidence>
<dbReference type="InterPro" id="IPR008965">
    <property type="entry name" value="CBM2/CBM3_carb-bd_dom_sf"/>
</dbReference>
<evidence type="ECO:0000256" key="1">
    <source>
        <dbReference type="ARBA" id="ARBA00023326"/>
    </source>
</evidence>
<organism evidence="4 5">
    <name type="scientific">Streptomyces fimbriatus</name>
    <dbReference type="NCBI Taxonomy" id="68197"/>
    <lineage>
        <taxon>Bacteria</taxon>
        <taxon>Bacillati</taxon>
        <taxon>Actinomycetota</taxon>
        <taxon>Actinomycetes</taxon>
        <taxon>Kitasatosporales</taxon>
        <taxon>Streptomycetaceae</taxon>
        <taxon>Streptomyces</taxon>
    </lineage>
</organism>
<dbReference type="RefSeq" id="WP_344643062.1">
    <property type="nucleotide sequence ID" value="NZ_BAAASS010000003.1"/>
</dbReference>
<protein>
    <submittedName>
        <fullName evidence="4">Uncharacterized protein</fullName>
    </submittedName>
</protein>
<comment type="caution">
    <text evidence="4">The sequence shown here is derived from an EMBL/GenBank/DDBJ whole genome shotgun (WGS) entry which is preliminary data.</text>
</comment>
<accession>A0ABW0D2U9</accession>
<dbReference type="SUPFAM" id="SSF49384">
    <property type="entry name" value="Carbohydrate-binding domain"/>
    <property type="match status" value="1"/>
</dbReference>
<gene>
    <name evidence="4" type="ORF">ACFPN6_02185</name>
</gene>
<proteinExistence type="predicted"/>
<keyword evidence="3" id="KW-1133">Transmembrane helix</keyword>
<evidence type="ECO:0000313" key="5">
    <source>
        <dbReference type="Proteomes" id="UP001596156"/>
    </source>
</evidence>